<dbReference type="Proteomes" id="UP001285921">
    <property type="component" value="Unassembled WGS sequence"/>
</dbReference>
<evidence type="ECO:0008006" key="5">
    <source>
        <dbReference type="Google" id="ProtNLM"/>
    </source>
</evidence>
<dbReference type="Pfam" id="PF03323">
    <property type="entry name" value="GerA"/>
    <property type="match status" value="1"/>
</dbReference>
<evidence type="ECO:0000256" key="2">
    <source>
        <dbReference type="ARBA" id="ARBA00023136"/>
    </source>
</evidence>
<name>A0ABQ6NWT8_9BACL</name>
<organism evidence="3 4">
    <name type="scientific">Paenibacillus glycanilyticus</name>
    <dbReference type="NCBI Taxonomy" id="126569"/>
    <lineage>
        <taxon>Bacteria</taxon>
        <taxon>Bacillati</taxon>
        <taxon>Bacillota</taxon>
        <taxon>Bacilli</taxon>
        <taxon>Bacillales</taxon>
        <taxon>Paenibacillaceae</taxon>
        <taxon>Paenibacillus</taxon>
    </lineage>
</organism>
<dbReference type="PANTHER" id="PTHR22550">
    <property type="entry name" value="SPORE GERMINATION PROTEIN"/>
    <property type="match status" value="1"/>
</dbReference>
<keyword evidence="4" id="KW-1185">Reference proteome</keyword>
<dbReference type="InterPro" id="IPR004995">
    <property type="entry name" value="Spore_Ger"/>
</dbReference>
<protein>
    <recommendedName>
        <fullName evidence="5">Spore germination protein</fullName>
    </recommendedName>
</protein>
<gene>
    <name evidence="3" type="ORF">PghCCS26_61880</name>
</gene>
<evidence type="ECO:0000313" key="4">
    <source>
        <dbReference type="Proteomes" id="UP001285921"/>
    </source>
</evidence>
<dbReference type="PANTHER" id="PTHR22550:SF5">
    <property type="entry name" value="LEUCINE ZIPPER PROTEIN 4"/>
    <property type="match status" value="1"/>
</dbReference>
<accession>A0ABQ6NWT8</accession>
<comment type="caution">
    <text evidence="3">The sequence shown here is derived from an EMBL/GenBank/DDBJ whole genome shotgun (WGS) entry which is preliminary data.</text>
</comment>
<evidence type="ECO:0000256" key="1">
    <source>
        <dbReference type="ARBA" id="ARBA00005278"/>
    </source>
</evidence>
<comment type="similarity">
    <text evidence="1">Belongs to the GerABKA family.</text>
</comment>
<dbReference type="EMBL" id="BTCL01000047">
    <property type="protein sequence ID" value="GMK49058.1"/>
    <property type="molecule type" value="Genomic_DNA"/>
</dbReference>
<keyword evidence="2" id="KW-0472">Membrane</keyword>
<dbReference type="InterPro" id="IPR050768">
    <property type="entry name" value="UPF0353/GerABKA_families"/>
</dbReference>
<dbReference type="RefSeq" id="WP_317982436.1">
    <property type="nucleotide sequence ID" value="NZ_BTCL01000047.1"/>
</dbReference>
<sequence length="295" mass="33553">MNTKSSNTTIVEQISIKLGQSPDFVCQRLDIDQEWSLYCIYLASIVTTNQIDEMILKPAFKSKPNKEYSIHHPIPWLIQQIPLVQRKEIVETSEGINELLEGHCLLIPSTGEAFLSYDVANGEFRSVGEPSTESSVRGSREGFVEDVSRNVALIRKRLKNENLVFEEMTIGTATKTKVCLTFLDQVASDEIIDEFRSRLKKIQADSVLESAYIEEWIQDQTMSPFPQLLSSERPDIVVAKLLEGQVAVMVDGTPNVLMGPITFFQLFSSSEDYYQRAAFLLWRNTRFEKQKDSLV</sequence>
<evidence type="ECO:0000313" key="3">
    <source>
        <dbReference type="EMBL" id="GMK49058.1"/>
    </source>
</evidence>
<reference evidence="3 4" key="1">
    <citation type="submission" date="2023-05" db="EMBL/GenBank/DDBJ databases">
        <title>Draft genome of Paenibacillus sp. CCS26.</title>
        <authorList>
            <person name="Akita H."/>
            <person name="Shinto Y."/>
            <person name="Kimura Z."/>
        </authorList>
    </citation>
    <scope>NUCLEOTIDE SEQUENCE [LARGE SCALE GENOMIC DNA]</scope>
    <source>
        <strain evidence="3 4">CCS26</strain>
    </source>
</reference>
<proteinExistence type="inferred from homology"/>